<accession>A0A914RLW8</accession>
<dbReference type="AlphaFoldDB" id="A0A914RLW8"/>
<sequence length="72" mass="7541">MGGQVRPMRVVMSVKVKCGSGDISSSGDFKVLESGVISSRDTIAGCFDPFSPVWAGVVFGSDPRCNGMRGQV</sequence>
<organism evidence="1 2">
    <name type="scientific">Parascaris equorum</name>
    <name type="common">Equine roundworm</name>
    <dbReference type="NCBI Taxonomy" id="6256"/>
    <lineage>
        <taxon>Eukaryota</taxon>
        <taxon>Metazoa</taxon>
        <taxon>Ecdysozoa</taxon>
        <taxon>Nematoda</taxon>
        <taxon>Chromadorea</taxon>
        <taxon>Rhabditida</taxon>
        <taxon>Spirurina</taxon>
        <taxon>Ascaridomorpha</taxon>
        <taxon>Ascaridoidea</taxon>
        <taxon>Ascarididae</taxon>
        <taxon>Parascaris</taxon>
    </lineage>
</organism>
<proteinExistence type="predicted"/>
<dbReference type="WBParaSite" id="PEQ_0000729101-mRNA-1">
    <property type="protein sequence ID" value="PEQ_0000729101-mRNA-1"/>
    <property type="gene ID" value="PEQ_0000729101"/>
</dbReference>
<name>A0A914RLW8_PAREQ</name>
<dbReference type="Proteomes" id="UP000887564">
    <property type="component" value="Unplaced"/>
</dbReference>
<evidence type="ECO:0000313" key="1">
    <source>
        <dbReference type="Proteomes" id="UP000887564"/>
    </source>
</evidence>
<protein>
    <submittedName>
        <fullName evidence="2">Uncharacterized protein</fullName>
    </submittedName>
</protein>
<reference evidence="2" key="1">
    <citation type="submission" date="2022-11" db="UniProtKB">
        <authorList>
            <consortium name="WormBaseParasite"/>
        </authorList>
    </citation>
    <scope>IDENTIFICATION</scope>
</reference>
<keyword evidence="1" id="KW-1185">Reference proteome</keyword>
<evidence type="ECO:0000313" key="2">
    <source>
        <dbReference type="WBParaSite" id="PEQ_0000729101-mRNA-1"/>
    </source>
</evidence>